<protein>
    <recommendedName>
        <fullName evidence="1">Complex 1 LYR protein domain-containing protein</fullName>
    </recommendedName>
</protein>
<accession>M4BB95</accession>
<dbReference type="InParanoid" id="M4BB95"/>
<reference evidence="2" key="2">
    <citation type="submission" date="2015-06" db="UniProtKB">
        <authorList>
            <consortium name="EnsemblProtists"/>
        </authorList>
    </citation>
    <scope>IDENTIFICATION</scope>
    <source>
        <strain evidence="2">Emoy2</strain>
    </source>
</reference>
<name>M4BB95_HYAAE</name>
<dbReference type="EMBL" id="JH598095">
    <property type="status" value="NOT_ANNOTATED_CDS"/>
    <property type="molecule type" value="Genomic_DNA"/>
</dbReference>
<evidence type="ECO:0000313" key="3">
    <source>
        <dbReference type="Proteomes" id="UP000011713"/>
    </source>
</evidence>
<feature type="domain" description="Complex 1 LYR protein" evidence="1">
    <location>
        <begin position="13"/>
        <end position="58"/>
    </location>
</feature>
<dbReference type="eggNOG" id="ENOG502S75X">
    <property type="taxonomic scope" value="Eukaryota"/>
</dbReference>
<dbReference type="AlphaFoldDB" id="M4BB95"/>
<dbReference type="Proteomes" id="UP000011713">
    <property type="component" value="Unassembled WGS sequence"/>
</dbReference>
<dbReference type="VEuPathDB" id="FungiDB:HpaG803557"/>
<dbReference type="Pfam" id="PF05347">
    <property type="entry name" value="Complex1_LYR"/>
    <property type="match status" value="1"/>
</dbReference>
<sequence length="79" mass="9246">MKLTVCFIGVVQAAGKMPTRDRVKYVRRRLRHEYEVAREETDPERTAFLLRVAETQLETVEVQAEHLSSILSSPDYHRM</sequence>
<dbReference type="InterPro" id="IPR008011">
    <property type="entry name" value="Complex1_LYR_dom"/>
</dbReference>
<reference evidence="3" key="1">
    <citation type="journal article" date="2010" name="Science">
        <title>Signatures of adaptation to obligate biotrophy in the Hyaloperonospora arabidopsidis genome.</title>
        <authorList>
            <person name="Baxter L."/>
            <person name="Tripathy S."/>
            <person name="Ishaque N."/>
            <person name="Boot N."/>
            <person name="Cabral A."/>
            <person name="Kemen E."/>
            <person name="Thines M."/>
            <person name="Ah-Fong A."/>
            <person name="Anderson R."/>
            <person name="Badejoko W."/>
            <person name="Bittner-Eddy P."/>
            <person name="Boore J.L."/>
            <person name="Chibucos M.C."/>
            <person name="Coates M."/>
            <person name="Dehal P."/>
            <person name="Delehaunty K."/>
            <person name="Dong S."/>
            <person name="Downton P."/>
            <person name="Dumas B."/>
            <person name="Fabro G."/>
            <person name="Fronick C."/>
            <person name="Fuerstenberg S.I."/>
            <person name="Fulton L."/>
            <person name="Gaulin E."/>
            <person name="Govers F."/>
            <person name="Hughes L."/>
            <person name="Humphray S."/>
            <person name="Jiang R.H."/>
            <person name="Judelson H."/>
            <person name="Kamoun S."/>
            <person name="Kyung K."/>
            <person name="Meijer H."/>
            <person name="Minx P."/>
            <person name="Morris P."/>
            <person name="Nelson J."/>
            <person name="Phuntumart V."/>
            <person name="Qutob D."/>
            <person name="Rehmany A."/>
            <person name="Rougon-Cardoso A."/>
            <person name="Ryden P."/>
            <person name="Torto-Alalibo T."/>
            <person name="Studholme D."/>
            <person name="Wang Y."/>
            <person name="Win J."/>
            <person name="Wood J."/>
            <person name="Clifton S.W."/>
            <person name="Rogers J."/>
            <person name="Van den Ackerveken G."/>
            <person name="Jones J.D."/>
            <person name="McDowell J.M."/>
            <person name="Beynon J."/>
            <person name="Tyler B.M."/>
        </authorList>
    </citation>
    <scope>NUCLEOTIDE SEQUENCE [LARGE SCALE GENOMIC DNA]</scope>
    <source>
        <strain evidence="3">Emoy2</strain>
    </source>
</reference>
<dbReference type="HOGENOM" id="CLU_120076_4_1_1"/>
<evidence type="ECO:0000259" key="1">
    <source>
        <dbReference type="Pfam" id="PF05347"/>
    </source>
</evidence>
<proteinExistence type="predicted"/>
<dbReference type="EnsemblProtists" id="HpaT803557">
    <property type="protein sequence ID" value="HpaP803557"/>
    <property type="gene ID" value="HpaG803557"/>
</dbReference>
<organism evidence="2 3">
    <name type="scientific">Hyaloperonospora arabidopsidis (strain Emoy2)</name>
    <name type="common">Downy mildew agent</name>
    <name type="synonym">Peronospora arabidopsidis</name>
    <dbReference type="NCBI Taxonomy" id="559515"/>
    <lineage>
        <taxon>Eukaryota</taxon>
        <taxon>Sar</taxon>
        <taxon>Stramenopiles</taxon>
        <taxon>Oomycota</taxon>
        <taxon>Peronosporomycetes</taxon>
        <taxon>Peronosporales</taxon>
        <taxon>Peronosporaceae</taxon>
        <taxon>Hyaloperonospora</taxon>
    </lineage>
</organism>
<keyword evidence="3" id="KW-1185">Reference proteome</keyword>
<dbReference type="OMA" id="EYEKYRH"/>
<evidence type="ECO:0000313" key="2">
    <source>
        <dbReference type="EnsemblProtists" id="HpaP803557"/>
    </source>
</evidence>